<dbReference type="PROSITE" id="PS51012">
    <property type="entry name" value="ABC_TM2"/>
    <property type="match status" value="1"/>
</dbReference>
<feature type="transmembrane region" description="Helical" evidence="5">
    <location>
        <begin position="15"/>
        <end position="35"/>
    </location>
</feature>
<feature type="domain" description="ABC transmembrane type-2" evidence="6">
    <location>
        <begin position="1"/>
        <end position="97"/>
    </location>
</feature>
<evidence type="ECO:0000256" key="3">
    <source>
        <dbReference type="ARBA" id="ARBA00022989"/>
    </source>
</evidence>
<reference evidence="7" key="1">
    <citation type="submission" date="2019-08" db="EMBL/GenBank/DDBJ databases">
        <authorList>
            <person name="Kucharzyk K."/>
            <person name="Murdoch R.W."/>
            <person name="Higgins S."/>
            <person name="Loffler F."/>
        </authorList>
    </citation>
    <scope>NUCLEOTIDE SEQUENCE</scope>
</reference>
<evidence type="ECO:0000256" key="2">
    <source>
        <dbReference type="ARBA" id="ARBA00022692"/>
    </source>
</evidence>
<keyword evidence="3 5" id="KW-1133">Transmembrane helix</keyword>
<evidence type="ECO:0000259" key="6">
    <source>
        <dbReference type="PROSITE" id="PS51012"/>
    </source>
</evidence>
<feature type="transmembrane region" description="Helical" evidence="5">
    <location>
        <begin position="42"/>
        <end position="64"/>
    </location>
</feature>
<feature type="transmembrane region" description="Helical" evidence="5">
    <location>
        <begin position="76"/>
        <end position="94"/>
    </location>
</feature>
<dbReference type="Pfam" id="PF01061">
    <property type="entry name" value="ABC2_membrane"/>
    <property type="match status" value="1"/>
</dbReference>
<keyword evidence="4 5" id="KW-0472">Membrane</keyword>
<dbReference type="InterPro" id="IPR047817">
    <property type="entry name" value="ABC2_TM_bact-type"/>
</dbReference>
<evidence type="ECO:0000256" key="5">
    <source>
        <dbReference type="SAM" id="Phobius"/>
    </source>
</evidence>
<dbReference type="EMBL" id="VSSQ01056652">
    <property type="protein sequence ID" value="MPN10494.1"/>
    <property type="molecule type" value="Genomic_DNA"/>
</dbReference>
<organism evidence="7">
    <name type="scientific">bioreactor metagenome</name>
    <dbReference type="NCBI Taxonomy" id="1076179"/>
    <lineage>
        <taxon>unclassified sequences</taxon>
        <taxon>metagenomes</taxon>
        <taxon>ecological metagenomes</taxon>
    </lineage>
</organism>
<dbReference type="GO" id="GO:0016020">
    <property type="term" value="C:membrane"/>
    <property type="evidence" value="ECO:0007669"/>
    <property type="project" value="UniProtKB-SubCell"/>
</dbReference>
<dbReference type="AlphaFoldDB" id="A0A645FDB4"/>
<accession>A0A645FDB4</accession>
<comment type="caution">
    <text evidence="7">The sequence shown here is derived from an EMBL/GenBank/DDBJ whole genome shotgun (WGS) entry which is preliminary data.</text>
</comment>
<comment type="subcellular location">
    <subcellularLocation>
        <location evidence="1">Membrane</location>
        <topology evidence="1">Multi-pass membrane protein</topology>
    </subcellularLocation>
</comment>
<keyword evidence="2 5" id="KW-0812">Transmembrane</keyword>
<evidence type="ECO:0000313" key="7">
    <source>
        <dbReference type="EMBL" id="MPN10494.1"/>
    </source>
</evidence>
<gene>
    <name evidence="7" type="primary">ybhS_22</name>
    <name evidence="7" type="ORF">SDC9_157789</name>
</gene>
<proteinExistence type="predicted"/>
<dbReference type="InterPro" id="IPR051784">
    <property type="entry name" value="Nod_factor_ABC_transporter"/>
</dbReference>
<name>A0A645FDB4_9ZZZZ</name>
<sequence length="99" mass="11103">MGLLISIVSKSQLQAMQLSMFMIMPNLLLSGYMFPREAMPDLIYRISTVLPLTYFINVLRGIILKGNGLMELSAELMILTAFGIGFLLLATLKFKKTIE</sequence>
<dbReference type="PANTHER" id="PTHR43229:SF2">
    <property type="entry name" value="NODULATION PROTEIN J"/>
    <property type="match status" value="1"/>
</dbReference>
<dbReference type="InterPro" id="IPR013525">
    <property type="entry name" value="ABC2_TM"/>
</dbReference>
<protein>
    <submittedName>
        <fullName evidence="7">Putative multidrug ABC transporter permease YbhS</fullName>
    </submittedName>
</protein>
<evidence type="ECO:0000256" key="4">
    <source>
        <dbReference type="ARBA" id="ARBA00023136"/>
    </source>
</evidence>
<evidence type="ECO:0000256" key="1">
    <source>
        <dbReference type="ARBA" id="ARBA00004141"/>
    </source>
</evidence>
<dbReference type="GO" id="GO:0140359">
    <property type="term" value="F:ABC-type transporter activity"/>
    <property type="evidence" value="ECO:0007669"/>
    <property type="project" value="InterPro"/>
</dbReference>
<dbReference type="PANTHER" id="PTHR43229">
    <property type="entry name" value="NODULATION PROTEIN J"/>
    <property type="match status" value="1"/>
</dbReference>